<evidence type="ECO:0008006" key="2">
    <source>
        <dbReference type="Google" id="ProtNLM"/>
    </source>
</evidence>
<dbReference type="EMBL" id="SNRY01000463">
    <property type="protein sequence ID" value="KAA6340388.1"/>
    <property type="molecule type" value="Genomic_DNA"/>
</dbReference>
<comment type="caution">
    <text evidence="1">The sequence shown here is derived from an EMBL/GenBank/DDBJ whole genome shotgun (WGS) entry which is preliminary data.</text>
</comment>
<reference evidence="1" key="1">
    <citation type="submission" date="2019-03" db="EMBL/GenBank/DDBJ databases">
        <title>Single cell metagenomics reveals metabolic interactions within the superorganism composed of flagellate Streblomastix strix and complex community of Bacteroidetes bacteria on its surface.</title>
        <authorList>
            <person name="Treitli S.C."/>
            <person name="Kolisko M."/>
            <person name="Husnik F."/>
            <person name="Keeling P."/>
            <person name="Hampl V."/>
        </authorList>
    </citation>
    <scope>NUCLEOTIDE SEQUENCE</scope>
    <source>
        <strain evidence="1">STM</strain>
    </source>
</reference>
<evidence type="ECO:0000313" key="1">
    <source>
        <dbReference type="EMBL" id="KAA6340388.1"/>
    </source>
</evidence>
<sequence length="76" mass="8827">METTKEVREILLLKSSPHNYNDVKKMAFVLNNQPRIVAWNIDLDDCDKIIRIECEGLKVEEIINSLSQIGIWVEDV</sequence>
<proteinExistence type="predicted"/>
<organism evidence="1">
    <name type="scientific">termite gut metagenome</name>
    <dbReference type="NCBI Taxonomy" id="433724"/>
    <lineage>
        <taxon>unclassified sequences</taxon>
        <taxon>metagenomes</taxon>
        <taxon>organismal metagenomes</taxon>
    </lineage>
</organism>
<dbReference type="AlphaFoldDB" id="A0A5J4S3N5"/>
<accession>A0A5J4S3N5</accession>
<gene>
    <name evidence="1" type="ORF">EZS27_011729</name>
</gene>
<name>A0A5J4S3N5_9ZZZZ</name>
<protein>
    <recommendedName>
        <fullName evidence="2">NIL domain-containing protein</fullName>
    </recommendedName>
</protein>